<reference evidence="3 4" key="1">
    <citation type="submission" date="2009-12" db="EMBL/GenBank/DDBJ databases">
        <title>The Genome Sequence of Anolis carolinensis (Green Anole Lizard).</title>
        <authorList>
            <consortium name="The Genome Sequencing Platform"/>
            <person name="Di Palma F."/>
            <person name="Alfoldi J."/>
            <person name="Heiman D."/>
            <person name="Young S."/>
            <person name="Grabherr M."/>
            <person name="Johnson J."/>
            <person name="Lander E.S."/>
            <person name="Lindblad-Toh K."/>
        </authorList>
    </citation>
    <scope>NUCLEOTIDE SEQUENCE [LARGE SCALE GENOMIC DNA]</scope>
    <source>
        <strain evidence="3 4">JBL SC #1</strain>
    </source>
</reference>
<dbReference type="SUPFAM" id="SSF56672">
    <property type="entry name" value="DNA/RNA polymerases"/>
    <property type="match status" value="1"/>
</dbReference>
<sequence length="1114" mass="133486">MIFGDFNGVLDPAQDKTRKTKRAKKDDCGRLPRNMFLMKEEFNLHDIWRYHNPTQRDYTFYSNRHDSWSRIDMVWASSSLLTKSIEIKILPRDKSDHCPISMNFNYKPAYHKWRLDDNLIKSEEDINRYKDITKEFFKFNTQKDSKLQIIWDTYKAVLRGHLIQHKSRKNKLKFQKINDLKREIDTTEKQLKQNSKDKHALQKLKELKKDKERIDLEDIAKSLKFIKQYNFENANKPGTWLVRKIRKKRQRQFITKIRAHNEDFTTDKSITKEFHKFYTQLYKQEQVDYSKIAEYLAKQKLEKITEDQREFLNKEITQDEIRRTIKAMKGNKAPGPDGFPACFYKTFQNELIPHLQKIMNQILLGNEIPDSWKSADIITILKENSDPTEIRNYRPISLLNVDYKIFTGVLTNRFKEFLCTWIAEEQTGFLPNRKIGENVRCILDIIEYYDKNHQNELALLSIDAEKAFDKLNWAFFKLLFKELDIGFHFYNAIDKIYDHQTAKLSINGCWSDEIRIEKGTRQGCPLSPLIFIFALEILLKNIQADKDLRGARINFKDYKLRAFADDLICIVEEPRKNIQKWLNKVQEFGDLAGFHLNKKKTKILTKNITKSNQKALQEEAGTEVSSKIKYLGIWITNKNAQLLENNYYLKWKEISKDLKNWSNLNISILGRIALIKMDVLPKMLYLFQNLPIIRNAKIFNVWNREISKFIWKGRKPRIKYVVMTDLKTRGGFGLPNLKLYSEAAALIWATEWALLRNEKLLDLEGFNLRRGWHAYVGYDKRTVEKNFGDHFIRSPIIKIWEKYKKYMYLKIPLWISPLEANQRKILGWEKWPTYKDILLKNNGRYHLKDLDELKKIYTKMSWFQYAQIKEQYLKDCQTGFNETDSIWDKLLRSEKKGITLLYNKLLEWSTDTETVKACMVKWARNLGRQIKFEEWELIWKKKINYTYATDLKENWFKIFHRWYITPEKLGIMYPNVQNKCWKCSKQVGSFFHVWWSCEETQKFWKMVHIETQKILKTTFSLKPEYYLLGITDNDIKFNRNDDILFTYMSTAARITFARLWKSQSTPSIKDWSDKLEEIYDMDSLTFLVRQHRGMTIKRTDWTPYEKYKKLMLDN</sequence>
<reference evidence="3" key="3">
    <citation type="submission" date="2025-09" db="UniProtKB">
        <authorList>
            <consortium name="Ensembl"/>
        </authorList>
    </citation>
    <scope>IDENTIFICATION</scope>
</reference>
<dbReference type="InterPro" id="IPR043502">
    <property type="entry name" value="DNA/RNA_pol_sf"/>
</dbReference>
<proteinExistence type="predicted"/>
<dbReference type="Proteomes" id="UP000001646">
    <property type="component" value="Chromosome 5"/>
</dbReference>
<keyword evidence="1" id="KW-0175">Coiled coil</keyword>
<dbReference type="Ensembl" id="ENSACAT00000043428.1">
    <property type="protein sequence ID" value="ENSACAP00000038706.1"/>
    <property type="gene ID" value="ENSACAG00000045418.1"/>
</dbReference>
<dbReference type="SUPFAM" id="SSF56219">
    <property type="entry name" value="DNase I-like"/>
    <property type="match status" value="1"/>
</dbReference>
<dbReference type="InterPro" id="IPR000477">
    <property type="entry name" value="RT_dom"/>
</dbReference>
<dbReference type="PROSITE" id="PS50878">
    <property type="entry name" value="RT_POL"/>
    <property type="match status" value="1"/>
</dbReference>
<dbReference type="GeneTree" id="ENSGT01150000286916"/>
<evidence type="ECO:0000259" key="2">
    <source>
        <dbReference type="PROSITE" id="PS50878"/>
    </source>
</evidence>
<feature type="domain" description="Reverse transcriptase" evidence="2">
    <location>
        <begin position="361"/>
        <end position="635"/>
    </location>
</feature>
<protein>
    <recommendedName>
        <fullName evidence="2">Reverse transcriptase domain-containing protein</fullName>
    </recommendedName>
</protein>
<dbReference type="InParanoid" id="A0A803TU16"/>
<name>A0A803TU16_ANOCA</name>
<dbReference type="Pfam" id="PF00078">
    <property type="entry name" value="RVT_1"/>
    <property type="match status" value="1"/>
</dbReference>
<evidence type="ECO:0000256" key="1">
    <source>
        <dbReference type="SAM" id="Coils"/>
    </source>
</evidence>
<dbReference type="InterPro" id="IPR036691">
    <property type="entry name" value="Endo/exonu/phosph_ase_sf"/>
</dbReference>
<feature type="coiled-coil region" evidence="1">
    <location>
        <begin position="170"/>
        <end position="197"/>
    </location>
</feature>
<dbReference type="Gene3D" id="3.60.10.10">
    <property type="entry name" value="Endonuclease/exonuclease/phosphatase"/>
    <property type="match status" value="1"/>
</dbReference>
<organism evidence="3 4">
    <name type="scientific">Anolis carolinensis</name>
    <name type="common">Green anole</name>
    <name type="synonym">American chameleon</name>
    <dbReference type="NCBI Taxonomy" id="28377"/>
    <lineage>
        <taxon>Eukaryota</taxon>
        <taxon>Metazoa</taxon>
        <taxon>Chordata</taxon>
        <taxon>Craniata</taxon>
        <taxon>Vertebrata</taxon>
        <taxon>Euteleostomi</taxon>
        <taxon>Lepidosauria</taxon>
        <taxon>Squamata</taxon>
        <taxon>Bifurcata</taxon>
        <taxon>Unidentata</taxon>
        <taxon>Episquamata</taxon>
        <taxon>Toxicofera</taxon>
        <taxon>Iguania</taxon>
        <taxon>Dactyloidae</taxon>
        <taxon>Anolis</taxon>
    </lineage>
</organism>
<evidence type="ECO:0000313" key="3">
    <source>
        <dbReference type="Ensembl" id="ENSACAP00000038706.1"/>
    </source>
</evidence>
<reference evidence="3" key="2">
    <citation type="submission" date="2025-08" db="UniProtKB">
        <authorList>
            <consortium name="Ensembl"/>
        </authorList>
    </citation>
    <scope>IDENTIFICATION</scope>
</reference>
<dbReference type="PANTHER" id="PTHR31635:SF196">
    <property type="entry name" value="REVERSE TRANSCRIPTASE DOMAIN-CONTAINING PROTEIN-RELATED"/>
    <property type="match status" value="1"/>
</dbReference>
<accession>A0A803TU16</accession>
<keyword evidence="4" id="KW-1185">Reference proteome</keyword>
<dbReference type="CDD" id="cd01650">
    <property type="entry name" value="RT_nLTR_like"/>
    <property type="match status" value="1"/>
</dbReference>
<evidence type="ECO:0000313" key="4">
    <source>
        <dbReference type="Proteomes" id="UP000001646"/>
    </source>
</evidence>
<dbReference type="PANTHER" id="PTHR31635">
    <property type="entry name" value="REVERSE TRANSCRIPTASE DOMAIN-CONTAINING PROTEIN-RELATED"/>
    <property type="match status" value="1"/>
</dbReference>
<dbReference type="AlphaFoldDB" id="A0A803TU16"/>